<gene>
    <name evidence="4" type="ORF">ACFQZU_01365</name>
</gene>
<evidence type="ECO:0000313" key="4">
    <source>
        <dbReference type="EMBL" id="MFD0799968.1"/>
    </source>
</evidence>
<sequence>MRHRVAAAAAALVLTGLAACTGGGQSADGPPVLAPGSPGESASPASQEQLDAASQGVQHNEADVEYVLMMIEHHSQALTMTDMVEDRVHSDDLAKMADRIASAQGPEIKAMEAWMEENVYAPAEENPNHAGFCANGPEGGHGHGGGGADCPVDLDHSAMPGMADQKELDELRDAEGAEFDRMFVALMTTHHEGAVTMAEEVTEEGKHPVVLRMAEDVIAEQTADINRMDAILDG</sequence>
<feature type="chain" id="PRO_5046125597" evidence="2">
    <location>
        <begin position="19"/>
        <end position="234"/>
    </location>
</feature>
<organism evidence="4 5">
    <name type="scientific">Streptomonospora algeriensis</name>
    <dbReference type="NCBI Taxonomy" id="995084"/>
    <lineage>
        <taxon>Bacteria</taxon>
        <taxon>Bacillati</taxon>
        <taxon>Actinomycetota</taxon>
        <taxon>Actinomycetes</taxon>
        <taxon>Streptosporangiales</taxon>
        <taxon>Nocardiopsidaceae</taxon>
        <taxon>Streptomonospora</taxon>
    </lineage>
</organism>
<reference evidence="5" key="1">
    <citation type="journal article" date="2019" name="Int. J. Syst. Evol. Microbiol.">
        <title>The Global Catalogue of Microorganisms (GCM) 10K type strain sequencing project: providing services to taxonomists for standard genome sequencing and annotation.</title>
        <authorList>
            <consortium name="The Broad Institute Genomics Platform"/>
            <consortium name="The Broad Institute Genome Sequencing Center for Infectious Disease"/>
            <person name="Wu L."/>
            <person name="Ma J."/>
        </authorList>
    </citation>
    <scope>NUCLEOTIDE SEQUENCE [LARGE SCALE GENOMIC DNA]</scope>
    <source>
        <strain evidence="5">CCUG 63369</strain>
    </source>
</reference>
<evidence type="ECO:0000313" key="5">
    <source>
        <dbReference type="Proteomes" id="UP001596956"/>
    </source>
</evidence>
<comment type="caution">
    <text evidence="4">The sequence shown here is derived from an EMBL/GenBank/DDBJ whole genome shotgun (WGS) entry which is preliminary data.</text>
</comment>
<protein>
    <submittedName>
        <fullName evidence="4">DUF305 domain-containing protein</fullName>
    </submittedName>
</protein>
<dbReference type="PROSITE" id="PS51257">
    <property type="entry name" value="PROKAR_LIPOPROTEIN"/>
    <property type="match status" value="1"/>
</dbReference>
<name>A0ABW3B9Y3_9ACTN</name>
<feature type="domain" description="DUF305" evidence="3">
    <location>
        <begin position="63"/>
        <end position="232"/>
    </location>
</feature>
<accession>A0ABW3B9Y3</accession>
<evidence type="ECO:0000256" key="2">
    <source>
        <dbReference type="SAM" id="SignalP"/>
    </source>
</evidence>
<evidence type="ECO:0000256" key="1">
    <source>
        <dbReference type="SAM" id="MobiDB-lite"/>
    </source>
</evidence>
<feature type="region of interest" description="Disordered" evidence="1">
    <location>
        <begin position="28"/>
        <end position="57"/>
    </location>
</feature>
<keyword evidence="2" id="KW-0732">Signal</keyword>
<feature type="compositionally biased region" description="Low complexity" evidence="1">
    <location>
        <begin position="34"/>
        <end position="46"/>
    </location>
</feature>
<dbReference type="Pfam" id="PF03713">
    <property type="entry name" value="DUF305"/>
    <property type="match status" value="1"/>
</dbReference>
<feature type="signal peptide" evidence="2">
    <location>
        <begin position="1"/>
        <end position="18"/>
    </location>
</feature>
<proteinExistence type="predicted"/>
<dbReference type="EMBL" id="JBHTHR010000013">
    <property type="protein sequence ID" value="MFD0799968.1"/>
    <property type="molecule type" value="Genomic_DNA"/>
</dbReference>
<dbReference type="PANTHER" id="PTHR36933">
    <property type="entry name" value="SLL0788 PROTEIN"/>
    <property type="match status" value="1"/>
</dbReference>
<dbReference type="Proteomes" id="UP001596956">
    <property type="component" value="Unassembled WGS sequence"/>
</dbReference>
<dbReference type="InterPro" id="IPR012347">
    <property type="entry name" value="Ferritin-like"/>
</dbReference>
<dbReference type="Gene3D" id="1.20.1260.10">
    <property type="match status" value="1"/>
</dbReference>
<keyword evidence="5" id="KW-1185">Reference proteome</keyword>
<dbReference type="PANTHER" id="PTHR36933:SF1">
    <property type="entry name" value="SLL0788 PROTEIN"/>
    <property type="match status" value="1"/>
</dbReference>
<dbReference type="InterPro" id="IPR005183">
    <property type="entry name" value="DUF305_CopM-like"/>
</dbReference>
<evidence type="ECO:0000259" key="3">
    <source>
        <dbReference type="Pfam" id="PF03713"/>
    </source>
</evidence>